<dbReference type="Proteomes" id="UP001194580">
    <property type="component" value="Unassembled WGS sequence"/>
</dbReference>
<comment type="caution">
    <text evidence="1">The sequence shown here is derived from an EMBL/GenBank/DDBJ whole genome shotgun (WGS) entry which is preliminary data.</text>
</comment>
<dbReference type="EMBL" id="JAAAIL010002161">
    <property type="protein sequence ID" value="KAG0259811.1"/>
    <property type="molecule type" value="Genomic_DNA"/>
</dbReference>
<proteinExistence type="predicted"/>
<organism evidence="1 2">
    <name type="scientific">Linnemannia exigua</name>
    <dbReference type="NCBI Taxonomy" id="604196"/>
    <lineage>
        <taxon>Eukaryota</taxon>
        <taxon>Fungi</taxon>
        <taxon>Fungi incertae sedis</taxon>
        <taxon>Mucoromycota</taxon>
        <taxon>Mortierellomycotina</taxon>
        <taxon>Mortierellomycetes</taxon>
        <taxon>Mortierellales</taxon>
        <taxon>Mortierellaceae</taxon>
        <taxon>Linnemannia</taxon>
    </lineage>
</organism>
<keyword evidence="2" id="KW-1185">Reference proteome</keyword>
<accession>A0AAD4D2W5</accession>
<sequence length="168" mass="18880">MSEEARSQSFQRGPAGRVVLLQAYTHADSGQHIVLWDDILDLFPIATSALRDNFAIPRARDSSSLRIVKPRCNWYQAGKVLKNVLAEELTSLHFVSPPSAMTVAAGTTAVFSQPDSSKYYSLVKAKWANLGYFCEAMFGRDECRTIIKTHLSRPQLPTTFKTLYCRVY</sequence>
<gene>
    <name evidence="1" type="ORF">BGZ95_004583</name>
</gene>
<reference evidence="1" key="1">
    <citation type="journal article" date="2020" name="Fungal Divers.">
        <title>Resolving the Mortierellaceae phylogeny through synthesis of multi-gene phylogenetics and phylogenomics.</title>
        <authorList>
            <person name="Vandepol N."/>
            <person name="Liber J."/>
            <person name="Desiro A."/>
            <person name="Na H."/>
            <person name="Kennedy M."/>
            <person name="Barry K."/>
            <person name="Grigoriev I.V."/>
            <person name="Miller A.N."/>
            <person name="O'Donnell K."/>
            <person name="Stajich J.E."/>
            <person name="Bonito G."/>
        </authorList>
    </citation>
    <scope>NUCLEOTIDE SEQUENCE</scope>
    <source>
        <strain evidence="1">NRRL 28262</strain>
    </source>
</reference>
<evidence type="ECO:0000313" key="1">
    <source>
        <dbReference type="EMBL" id="KAG0259811.1"/>
    </source>
</evidence>
<dbReference type="AlphaFoldDB" id="A0AAD4D2W5"/>
<protein>
    <submittedName>
        <fullName evidence="1">Uncharacterized protein</fullName>
    </submittedName>
</protein>
<name>A0AAD4D2W5_9FUNG</name>
<evidence type="ECO:0000313" key="2">
    <source>
        <dbReference type="Proteomes" id="UP001194580"/>
    </source>
</evidence>